<dbReference type="AlphaFoldDB" id="A0A974PNG1"/>
<name>A0A974PNG1_9HYPH</name>
<keyword evidence="1" id="KW-0472">Membrane</keyword>
<evidence type="ECO:0000313" key="3">
    <source>
        <dbReference type="Proteomes" id="UP000596427"/>
    </source>
</evidence>
<proteinExistence type="predicted"/>
<accession>A0A974PNG1</accession>
<keyword evidence="1" id="KW-0812">Transmembrane</keyword>
<dbReference type="EMBL" id="CP063362">
    <property type="protein sequence ID" value="QRG06451.1"/>
    <property type="molecule type" value="Genomic_DNA"/>
</dbReference>
<dbReference type="RefSeq" id="WP_203193360.1">
    <property type="nucleotide sequence ID" value="NZ_CP063362.1"/>
</dbReference>
<organism evidence="2 3">
    <name type="scientific">Xanthobacter dioxanivorans</name>
    <dbReference type="NCBI Taxonomy" id="2528964"/>
    <lineage>
        <taxon>Bacteria</taxon>
        <taxon>Pseudomonadati</taxon>
        <taxon>Pseudomonadota</taxon>
        <taxon>Alphaproteobacteria</taxon>
        <taxon>Hyphomicrobiales</taxon>
        <taxon>Xanthobacteraceae</taxon>
        <taxon>Xanthobacter</taxon>
    </lineage>
</organism>
<keyword evidence="3" id="KW-1185">Reference proteome</keyword>
<feature type="transmembrane region" description="Helical" evidence="1">
    <location>
        <begin position="53"/>
        <end position="74"/>
    </location>
</feature>
<reference evidence="2 3" key="1">
    <citation type="submission" date="2020-10" db="EMBL/GenBank/DDBJ databases">
        <title>Degradation of 1,4-Dioxane by Xanthobacter sp. YN2, via a Novel Group-2 Soluble Di-Iron Monooxygenase.</title>
        <authorList>
            <person name="Ma F."/>
            <person name="Wang Y."/>
            <person name="Yang J."/>
            <person name="Guo H."/>
            <person name="Su D."/>
            <person name="Yu L."/>
        </authorList>
    </citation>
    <scope>NUCLEOTIDE SEQUENCE [LARGE SCALE GENOMIC DNA]</scope>
    <source>
        <strain evidence="2 3">YN2</strain>
    </source>
</reference>
<gene>
    <name evidence="2" type="ORF">EZH22_26485</name>
</gene>
<dbReference type="KEGG" id="xdi:EZH22_26485"/>
<dbReference type="Proteomes" id="UP000596427">
    <property type="component" value="Chromosome"/>
</dbReference>
<sequence>MGDDRHGELLGLQSELSNAALKAAMETDAPDAVRSAVEAGEKTVRRAVRLNPMAWVAASFLVGVVMGSLLRPVVVGAGRDGR</sequence>
<evidence type="ECO:0000313" key="2">
    <source>
        <dbReference type="EMBL" id="QRG06451.1"/>
    </source>
</evidence>
<evidence type="ECO:0000256" key="1">
    <source>
        <dbReference type="SAM" id="Phobius"/>
    </source>
</evidence>
<keyword evidence="1" id="KW-1133">Transmembrane helix</keyword>
<protein>
    <submittedName>
        <fullName evidence="2">Uncharacterized protein</fullName>
    </submittedName>
</protein>